<dbReference type="Proteomes" id="UP000002357">
    <property type="component" value="Chromosome"/>
</dbReference>
<dbReference type="InterPro" id="IPR015422">
    <property type="entry name" value="PyrdxlP-dep_Trfase_small"/>
</dbReference>
<evidence type="ECO:0000313" key="3">
    <source>
        <dbReference type="Proteomes" id="UP000002357"/>
    </source>
</evidence>
<dbReference type="PANTHER" id="PTHR43586">
    <property type="entry name" value="CYSTEINE DESULFURASE"/>
    <property type="match status" value="1"/>
</dbReference>
<dbReference type="Pfam" id="PF00266">
    <property type="entry name" value="Aminotran_5"/>
    <property type="match status" value="1"/>
</dbReference>
<dbReference type="Gene3D" id="3.90.1150.10">
    <property type="entry name" value="Aspartate Aminotransferase, domain 1"/>
    <property type="match status" value="1"/>
</dbReference>
<dbReference type="InterPro" id="IPR015421">
    <property type="entry name" value="PyrdxlP-dep_Trfase_major"/>
</dbReference>
<reference evidence="2 3" key="1">
    <citation type="journal article" date="2010" name="Genome Biol. Evol.">
        <title>The sequence of a 1.8-mb bacterial linear plasmid reveals a rich evolutionary reservoir of secondary metabolic pathways.</title>
        <authorList>
            <person name="Medema M.H."/>
            <person name="Trefzer A."/>
            <person name="Kovalchuk A."/>
            <person name="van den Berg M."/>
            <person name="Mueller U."/>
            <person name="Heijne W."/>
            <person name="Wu L."/>
            <person name="Alam M.T."/>
            <person name="Ronning C.M."/>
            <person name="Nierman W.C."/>
            <person name="Bovenberg R.A.L."/>
            <person name="Breitling R."/>
            <person name="Takano E."/>
        </authorList>
    </citation>
    <scope>NUCLEOTIDE SEQUENCE [LARGE SCALE GENOMIC DNA]</scope>
    <source>
        <strain evidence="3">ATCC 27064 / DSM 738 / JCM 4710 / NBRC 13307 / NCIMB 12785 / NRRL 3585 / VKM Ac-602</strain>
    </source>
</reference>
<dbReference type="EMBL" id="CM000913">
    <property type="protein sequence ID" value="EFG06159.1"/>
    <property type="molecule type" value="Genomic_DNA"/>
</dbReference>
<dbReference type="PANTHER" id="PTHR43586:SF21">
    <property type="entry name" value="PYRIDOXAL PHOSPHATE (PLP)-DEPENDENT ASPARTATE AMINOTRANSFERASE SUPERFAMILY"/>
    <property type="match status" value="1"/>
</dbReference>
<keyword evidence="3" id="KW-1185">Reference proteome</keyword>
<gene>
    <name evidence="2" type="ORF">SCLAV_1081</name>
</gene>
<dbReference type="AlphaFoldDB" id="E2PYD7"/>
<dbReference type="eggNOG" id="COG0520">
    <property type="taxonomic scope" value="Bacteria"/>
</dbReference>
<organism evidence="2 3">
    <name type="scientific">Streptomyces clavuligerus</name>
    <dbReference type="NCBI Taxonomy" id="1901"/>
    <lineage>
        <taxon>Bacteria</taxon>
        <taxon>Bacillati</taxon>
        <taxon>Actinomycetota</taxon>
        <taxon>Actinomycetes</taxon>
        <taxon>Kitasatosporales</taxon>
        <taxon>Streptomycetaceae</taxon>
        <taxon>Streptomyces</taxon>
    </lineage>
</organism>
<dbReference type="Gene3D" id="3.40.640.10">
    <property type="entry name" value="Type I PLP-dependent aspartate aminotransferase-like (Major domain)"/>
    <property type="match status" value="1"/>
</dbReference>
<evidence type="ECO:0000259" key="1">
    <source>
        <dbReference type="Pfam" id="PF00266"/>
    </source>
</evidence>
<dbReference type="SUPFAM" id="SSF53383">
    <property type="entry name" value="PLP-dependent transferases"/>
    <property type="match status" value="1"/>
</dbReference>
<keyword evidence="2" id="KW-0032">Aminotransferase</keyword>
<name>E2PYD7_STRCL</name>
<dbReference type="InterPro" id="IPR000192">
    <property type="entry name" value="Aminotrans_V_dom"/>
</dbReference>
<dbReference type="InterPro" id="IPR015424">
    <property type="entry name" value="PyrdxlP-dep_Trfase"/>
</dbReference>
<feature type="domain" description="Aminotransferase class V" evidence="1">
    <location>
        <begin position="65"/>
        <end position="305"/>
    </location>
</feature>
<evidence type="ECO:0000313" key="2">
    <source>
        <dbReference type="EMBL" id="EFG06159.1"/>
    </source>
</evidence>
<dbReference type="GO" id="GO:0008483">
    <property type="term" value="F:transaminase activity"/>
    <property type="evidence" value="ECO:0007669"/>
    <property type="project" value="UniProtKB-KW"/>
</dbReference>
<protein>
    <submittedName>
        <fullName evidence="2">Aminotransferase class V</fullName>
    </submittedName>
</protein>
<keyword evidence="2" id="KW-0808">Transferase</keyword>
<accession>E2PYD7</accession>
<proteinExistence type="predicted"/>
<sequence length="363" mass="37059">MTGRAPGARVDAMEKTLGEGEFTPEGTYLNTSVSGLLPARAAAAVGVLTRALTTGRHGGPDNGSAITAARRSFAGIAHVPEDRVAIGSSVAVHVALVAQALPPGAEVLFPEGEYSSVVTPFTVRGDLRVRYAPLEALADAVRPGTALVAFSTVQSADGRIADSAAVREAAAAHGARTLADASQSAGWLPLAAGDWDYTVTAAYKFLLCPRGVSFLTVGEDAQDSLVPIHAGPSAGERQWTFYGPVEDLAPSARRYDETPATLPYHAAGPALALLEEIGIDAVHAHATGLARRFREGLTALGHRPLPGDSAIVAVPGLGGQAAGLARGGVAVSARAGNLRAAFHLYNSAADVDRALDALAALTG</sequence>
<dbReference type="STRING" id="1901.BB341_22610"/>